<dbReference type="AlphaFoldDB" id="A0A1B2J1Q1"/>
<reference evidence="1 2" key="1">
    <citation type="submission" date="2016-03" db="EMBL/GenBank/DDBJ databases">
        <title>Pediococcus and Lactobacillus from brewery environment - whole genome sequencing and assembly.</title>
        <authorList>
            <person name="Behr J."/>
            <person name="Geissler A.J."/>
            <person name="Vogel R.F."/>
        </authorList>
    </citation>
    <scope>NUCLEOTIDE SEQUENCE [LARGE SCALE GENOMIC DNA]</scope>
    <source>
        <strain evidence="1 2">TMW 1.1995</strain>
    </source>
</reference>
<sequence length="126" mass="14742">MNRNKIIDFSDYDRAEQAIISQLQAWQRCVDQVEIAVRDTQQFTLAIQVNNQIRSEIQILYQQNQRVNGLLPAANRRLQRRFLVVLMTLVNQLRSVPSHAEVYTDLVAFKDRVMDGRIYIKTGHRG</sequence>
<gene>
    <name evidence="1" type="ORF">AYR63_14210</name>
</gene>
<dbReference type="EMBL" id="CP014924">
    <property type="protein sequence ID" value="ANZ68178.1"/>
    <property type="molecule type" value="Genomic_DNA"/>
</dbReference>
<protein>
    <submittedName>
        <fullName evidence="1">Uncharacterized protein</fullName>
    </submittedName>
</protein>
<proteinExistence type="predicted"/>
<organism evidence="1 2">
    <name type="scientific">Secundilactobacillus paracollinoides</name>
    <dbReference type="NCBI Taxonomy" id="240427"/>
    <lineage>
        <taxon>Bacteria</taxon>
        <taxon>Bacillati</taxon>
        <taxon>Bacillota</taxon>
        <taxon>Bacilli</taxon>
        <taxon>Lactobacillales</taxon>
        <taxon>Lactobacillaceae</taxon>
        <taxon>Secundilactobacillus</taxon>
    </lineage>
</organism>
<accession>A0A1B2J1Q1</accession>
<evidence type="ECO:0000313" key="1">
    <source>
        <dbReference type="EMBL" id="ANZ68178.1"/>
    </source>
</evidence>
<dbReference type="Proteomes" id="UP000093267">
    <property type="component" value="Chromosome"/>
</dbReference>
<dbReference type="OrthoDB" id="9919086at2"/>
<dbReference type="RefSeq" id="WP_065903479.1">
    <property type="nucleotide sequence ID" value="NZ_CP014912.1"/>
</dbReference>
<name>A0A1B2J1Q1_9LACO</name>
<dbReference type="STRING" id="240427.AYR62_07320"/>
<keyword evidence="2" id="KW-1185">Reference proteome</keyword>
<evidence type="ECO:0000313" key="2">
    <source>
        <dbReference type="Proteomes" id="UP000093267"/>
    </source>
</evidence>